<dbReference type="HAMAP" id="MF_01365_B">
    <property type="entry name" value="Ribosomal_uL6_B"/>
    <property type="match status" value="1"/>
</dbReference>
<evidence type="ECO:0000259" key="9">
    <source>
        <dbReference type="Pfam" id="PF00347"/>
    </source>
</evidence>
<dbReference type="NCBIfam" id="TIGR03654">
    <property type="entry name" value="L6_bact"/>
    <property type="match status" value="1"/>
</dbReference>
<dbReference type="AlphaFoldDB" id="A0A009I814"/>
<dbReference type="Pfam" id="PF00347">
    <property type="entry name" value="Ribosomal_L6"/>
    <property type="match status" value="2"/>
</dbReference>
<dbReference type="PROSITE" id="PS00525">
    <property type="entry name" value="RIBOSOMAL_L6_1"/>
    <property type="match status" value="1"/>
</dbReference>
<dbReference type="FunFam" id="3.90.930.12:FF:000001">
    <property type="entry name" value="50S ribosomal protein L6"/>
    <property type="match status" value="1"/>
</dbReference>
<gene>
    <name evidence="6 10" type="primary">rplF</name>
    <name evidence="10" type="ORF">J512_1163</name>
</gene>
<dbReference type="InterPro" id="IPR019906">
    <property type="entry name" value="Ribosomal_uL6_bac-type"/>
</dbReference>
<dbReference type="PATRIC" id="fig|1310613.3.peg.1114"/>
<keyword evidence="5 6" id="KW-0687">Ribonucleoprotein</keyword>
<comment type="function">
    <text evidence="6 8">This protein binds to the 23S rRNA, and is important in its secondary structure. It is located near the subunit interface in the base of the L7/L12 stalk, and near the tRNA binding site of the peptidyltransferase center.</text>
</comment>
<evidence type="ECO:0000256" key="5">
    <source>
        <dbReference type="ARBA" id="ARBA00023274"/>
    </source>
</evidence>
<dbReference type="Proteomes" id="UP000020595">
    <property type="component" value="Unassembled WGS sequence"/>
</dbReference>
<comment type="similarity">
    <text evidence="1 6 7">Belongs to the universal ribosomal protein uL6 family.</text>
</comment>
<name>A0A009I814_ACIB9</name>
<dbReference type="InterPro" id="IPR020040">
    <property type="entry name" value="Ribosomal_uL6_a/b-dom"/>
</dbReference>
<dbReference type="PRINTS" id="PR00059">
    <property type="entry name" value="RIBOSOMALL6"/>
</dbReference>
<dbReference type="GO" id="GO:0019843">
    <property type="term" value="F:rRNA binding"/>
    <property type="evidence" value="ECO:0007669"/>
    <property type="project" value="UniProtKB-UniRule"/>
</dbReference>
<dbReference type="InterPro" id="IPR036789">
    <property type="entry name" value="Ribosomal_uL6-like_a/b-dom_sf"/>
</dbReference>
<keyword evidence="4 6" id="KW-0689">Ribosomal protein</keyword>
<dbReference type="SMR" id="A0A009I814"/>
<keyword evidence="3 6" id="KW-0694">RNA-binding</keyword>
<feature type="domain" description="Large ribosomal subunit protein uL6 alpha-beta" evidence="9">
    <location>
        <begin position="90"/>
        <end position="164"/>
    </location>
</feature>
<evidence type="ECO:0000313" key="10">
    <source>
        <dbReference type="EMBL" id="EXB06576.1"/>
    </source>
</evidence>
<dbReference type="GO" id="GO:0022625">
    <property type="term" value="C:cytosolic large ribosomal subunit"/>
    <property type="evidence" value="ECO:0007669"/>
    <property type="project" value="UniProtKB-UniRule"/>
</dbReference>
<evidence type="ECO:0000256" key="4">
    <source>
        <dbReference type="ARBA" id="ARBA00022980"/>
    </source>
</evidence>
<dbReference type="GO" id="GO:0003735">
    <property type="term" value="F:structural constituent of ribosome"/>
    <property type="evidence" value="ECO:0007669"/>
    <property type="project" value="UniProtKB-UniRule"/>
</dbReference>
<evidence type="ECO:0000256" key="1">
    <source>
        <dbReference type="ARBA" id="ARBA00009356"/>
    </source>
</evidence>
<reference evidence="10 11" key="1">
    <citation type="submission" date="2014-02" db="EMBL/GenBank/DDBJ databases">
        <title>Comparative genomics and transcriptomics to identify genetic mechanisms underlying the emergence of carbapenem resistant Acinetobacter baumannii (CRAb).</title>
        <authorList>
            <person name="Harris A.D."/>
            <person name="Johnson K.J."/>
            <person name="George J."/>
            <person name="Shefchek K."/>
            <person name="Daugherty S.C."/>
            <person name="Parankush S."/>
            <person name="Sadzewicz L."/>
            <person name="Tallon L."/>
            <person name="Sengamalay N."/>
            <person name="Hazen T.H."/>
            <person name="Rasko D.A."/>
        </authorList>
    </citation>
    <scope>NUCLEOTIDE SEQUENCE [LARGE SCALE GENOMIC DNA]</scope>
    <source>
        <strain evidence="10 11">1295743</strain>
    </source>
</reference>
<protein>
    <recommendedName>
        <fullName evidence="6">Large ribosomal subunit protein uL6</fullName>
    </recommendedName>
</protein>
<evidence type="ECO:0000256" key="3">
    <source>
        <dbReference type="ARBA" id="ARBA00022884"/>
    </source>
</evidence>
<dbReference type="Gene3D" id="3.90.930.12">
    <property type="entry name" value="Ribosomal protein L6, alpha-beta domain"/>
    <property type="match status" value="2"/>
</dbReference>
<sequence>MSRVAKAPVTVPNGVTVTQNGRQVEVKGSKGTLSFNLHALVELKQEEGKLQLAPAKESKDAWMQAGTARAVLNNLVKGVSEGFERKLQLVGVGYKAAVKGTVVNLNLGYSHPIDYALPEGVTAETPTATEIILKSANKQLLGQVAAEIRAYRSPEPYKGKGVRYSDEVILRKEAKKK</sequence>
<evidence type="ECO:0000256" key="6">
    <source>
        <dbReference type="HAMAP-Rule" id="MF_01365"/>
    </source>
</evidence>
<evidence type="ECO:0000256" key="7">
    <source>
        <dbReference type="RuleBase" id="RU003869"/>
    </source>
</evidence>
<comment type="subunit">
    <text evidence="6">Part of the 50S ribosomal subunit.</text>
</comment>
<organism evidence="10 11">
    <name type="scientific">Acinetobacter baumannii (strain 1295743)</name>
    <dbReference type="NCBI Taxonomy" id="1310613"/>
    <lineage>
        <taxon>Bacteria</taxon>
        <taxon>Pseudomonadati</taxon>
        <taxon>Pseudomonadota</taxon>
        <taxon>Gammaproteobacteria</taxon>
        <taxon>Moraxellales</taxon>
        <taxon>Moraxellaceae</taxon>
        <taxon>Acinetobacter</taxon>
        <taxon>Acinetobacter calcoaceticus/baumannii complex</taxon>
    </lineage>
</organism>
<dbReference type="InterPro" id="IPR000702">
    <property type="entry name" value="Ribosomal_uL6-like"/>
</dbReference>
<dbReference type="PIRSF" id="PIRSF002162">
    <property type="entry name" value="Ribosomal_L6"/>
    <property type="match status" value="1"/>
</dbReference>
<dbReference type="PANTHER" id="PTHR11655:SF14">
    <property type="entry name" value="LARGE RIBOSOMAL SUBUNIT PROTEIN UL6M"/>
    <property type="match status" value="1"/>
</dbReference>
<accession>A0A009I814</accession>
<comment type="caution">
    <text evidence="10">The sequence shown here is derived from an EMBL/GenBank/DDBJ whole genome shotgun (WGS) entry which is preliminary data.</text>
</comment>
<evidence type="ECO:0000256" key="2">
    <source>
        <dbReference type="ARBA" id="ARBA00022730"/>
    </source>
</evidence>
<dbReference type="InterPro" id="IPR002358">
    <property type="entry name" value="Ribosomal_uL6_CS"/>
</dbReference>
<evidence type="ECO:0000256" key="8">
    <source>
        <dbReference type="RuleBase" id="RU003870"/>
    </source>
</evidence>
<proteinExistence type="inferred from homology"/>
<dbReference type="PANTHER" id="PTHR11655">
    <property type="entry name" value="60S/50S RIBOSOMAL PROTEIN L6/L9"/>
    <property type="match status" value="1"/>
</dbReference>
<evidence type="ECO:0000313" key="11">
    <source>
        <dbReference type="Proteomes" id="UP000020595"/>
    </source>
</evidence>
<dbReference type="GO" id="GO:0002181">
    <property type="term" value="P:cytoplasmic translation"/>
    <property type="evidence" value="ECO:0007669"/>
    <property type="project" value="TreeGrafter"/>
</dbReference>
<dbReference type="RefSeq" id="WP_000091932.1">
    <property type="nucleotide sequence ID" value="NZ_JEWH01000010.1"/>
</dbReference>
<feature type="domain" description="Large ribosomal subunit protein uL6 alpha-beta" evidence="9">
    <location>
        <begin position="11"/>
        <end position="82"/>
    </location>
</feature>
<dbReference type="GeneID" id="92895302"/>
<keyword evidence="2 6" id="KW-0699">rRNA-binding</keyword>
<dbReference type="FunFam" id="3.90.930.12:FF:000002">
    <property type="entry name" value="50S ribosomal protein L6"/>
    <property type="match status" value="1"/>
</dbReference>
<dbReference type="EMBL" id="JEWH01000010">
    <property type="protein sequence ID" value="EXB06576.1"/>
    <property type="molecule type" value="Genomic_DNA"/>
</dbReference>
<dbReference type="SUPFAM" id="SSF56053">
    <property type="entry name" value="Ribosomal protein L6"/>
    <property type="match status" value="2"/>
</dbReference>